<keyword evidence="3" id="KW-0328">Glycosyltransferase</keyword>
<feature type="chain" id="PRO_5009315536" description="glucuronosyltransferase" evidence="6">
    <location>
        <begin position="21"/>
        <end position="397"/>
    </location>
</feature>
<keyword evidence="7" id="KW-1185">Reference proteome</keyword>
<dbReference type="PROSITE" id="PS51257">
    <property type="entry name" value="PROKAR_LIPOPROTEIN"/>
    <property type="match status" value="1"/>
</dbReference>
<dbReference type="InterPro" id="IPR002213">
    <property type="entry name" value="UDP_glucos_trans"/>
</dbReference>
<evidence type="ECO:0000256" key="3">
    <source>
        <dbReference type="ARBA" id="ARBA00022676"/>
    </source>
</evidence>
<comment type="catalytic activity">
    <reaction evidence="5">
        <text>glucuronate acceptor + UDP-alpha-D-glucuronate = acceptor beta-D-glucuronoside + UDP + H(+)</text>
        <dbReference type="Rhea" id="RHEA:21032"/>
        <dbReference type="ChEBI" id="CHEBI:15378"/>
        <dbReference type="ChEBI" id="CHEBI:58052"/>
        <dbReference type="ChEBI" id="CHEBI:58223"/>
        <dbReference type="ChEBI" id="CHEBI:132367"/>
        <dbReference type="ChEBI" id="CHEBI:132368"/>
        <dbReference type="EC" id="2.4.1.17"/>
    </reaction>
</comment>
<dbReference type="PANTHER" id="PTHR48043:SF145">
    <property type="entry name" value="FI06409P-RELATED"/>
    <property type="match status" value="1"/>
</dbReference>
<keyword evidence="6" id="KW-0732">Signal</keyword>
<evidence type="ECO:0000313" key="8">
    <source>
        <dbReference type="WBParaSite" id="MhA1_Contig1508.frz3.gene3"/>
    </source>
</evidence>
<feature type="signal peptide" evidence="6">
    <location>
        <begin position="1"/>
        <end position="20"/>
    </location>
</feature>
<evidence type="ECO:0000256" key="2">
    <source>
        <dbReference type="ARBA" id="ARBA00012544"/>
    </source>
</evidence>
<name>A0A1I8B7U0_MELHA</name>
<evidence type="ECO:0000256" key="4">
    <source>
        <dbReference type="ARBA" id="ARBA00022679"/>
    </source>
</evidence>
<dbReference type="PANTHER" id="PTHR48043">
    <property type="entry name" value="EG:EG0003.4 PROTEIN-RELATED"/>
    <property type="match status" value="1"/>
</dbReference>
<dbReference type="WBParaSite" id="MhA1_Contig1508.frz3.gene3">
    <property type="protein sequence ID" value="MhA1_Contig1508.frz3.gene3"/>
    <property type="gene ID" value="MhA1_Contig1508.frz3.gene3"/>
</dbReference>
<evidence type="ECO:0000256" key="6">
    <source>
        <dbReference type="SAM" id="SignalP"/>
    </source>
</evidence>
<keyword evidence="4" id="KW-0808">Transferase</keyword>
<dbReference type="GO" id="GO:0015020">
    <property type="term" value="F:glucuronosyltransferase activity"/>
    <property type="evidence" value="ECO:0007669"/>
    <property type="project" value="UniProtKB-EC"/>
</dbReference>
<dbReference type="OMA" id="NIVEYHN"/>
<dbReference type="Gene3D" id="3.40.50.2000">
    <property type="entry name" value="Glycogen Phosphorylase B"/>
    <property type="match status" value="1"/>
</dbReference>
<dbReference type="SUPFAM" id="SSF53756">
    <property type="entry name" value="UDP-Glycosyltransferase/glycogen phosphorylase"/>
    <property type="match status" value="1"/>
</dbReference>
<reference evidence="8" key="1">
    <citation type="submission" date="2016-11" db="UniProtKB">
        <authorList>
            <consortium name="WormBaseParasite"/>
        </authorList>
    </citation>
    <scope>IDENTIFICATION</scope>
</reference>
<evidence type="ECO:0000256" key="5">
    <source>
        <dbReference type="ARBA" id="ARBA00047475"/>
    </source>
</evidence>
<dbReference type="EC" id="2.4.1.17" evidence="2"/>
<protein>
    <recommendedName>
        <fullName evidence="2">glucuronosyltransferase</fullName>
        <ecNumber evidence="2">2.4.1.17</ecNumber>
    </recommendedName>
</protein>
<evidence type="ECO:0000256" key="1">
    <source>
        <dbReference type="ARBA" id="ARBA00009995"/>
    </source>
</evidence>
<evidence type="ECO:0000313" key="7">
    <source>
        <dbReference type="Proteomes" id="UP000095281"/>
    </source>
</evidence>
<dbReference type="Proteomes" id="UP000095281">
    <property type="component" value="Unplaced"/>
</dbReference>
<sequence>MFKICNIALIVLFLTSCILSQINSDISNDKIQSEFKKGKQLKILIYSPSVSWSHAQFLGRIADTLVDAGHEVHFLKYIMSPVLKQRNETNKVDKIHLIEPSHDITEIMDIKDKPMVSESFTRKRPYLTLFDHPMQQFAPMIAMACKETINKPKLLQKLTQEHFDVGIAEMYDYTAIALFHKIGVRTKLSACAIPLFQSLSRKLGIPNFPSFMPNVMTPLKGLESSFISRFVNFYNEMYDWLWMDDIGYRMQEPIIREEFGPDFPDLKELMRNVPLTFFNSNPFLEMPRPISNKVVYIGGLVDDQASEESKILEPEIQKILDGADTGAILFSLGSLADTTKLTNKMKSAIIRAFGQFPHIQFLWKLDKDTIKNMSKLPNVHTFEWIRQPAILGVVNLI</sequence>
<dbReference type="AlphaFoldDB" id="A0A1I8B7U0"/>
<comment type="similarity">
    <text evidence="1">Belongs to the UDP-glycosyltransferase family.</text>
</comment>
<dbReference type="Pfam" id="PF00201">
    <property type="entry name" value="UDPGT"/>
    <property type="match status" value="1"/>
</dbReference>
<accession>A0A1I8B7U0</accession>
<dbReference type="InterPro" id="IPR050271">
    <property type="entry name" value="UDP-glycosyltransferase"/>
</dbReference>
<organism evidence="7 8">
    <name type="scientific">Meloidogyne hapla</name>
    <name type="common">Root-knot nematode worm</name>
    <dbReference type="NCBI Taxonomy" id="6305"/>
    <lineage>
        <taxon>Eukaryota</taxon>
        <taxon>Metazoa</taxon>
        <taxon>Ecdysozoa</taxon>
        <taxon>Nematoda</taxon>
        <taxon>Chromadorea</taxon>
        <taxon>Rhabditida</taxon>
        <taxon>Tylenchina</taxon>
        <taxon>Tylenchomorpha</taxon>
        <taxon>Tylenchoidea</taxon>
        <taxon>Meloidogynidae</taxon>
        <taxon>Meloidogyninae</taxon>
        <taxon>Meloidogyne</taxon>
    </lineage>
</organism>
<proteinExistence type="inferred from homology"/>